<dbReference type="PANTHER" id="PTHR31008:SF15">
    <property type="entry name" value="GPI-ANCHORED ADHESIN-LIKE PROTEIN"/>
    <property type="match status" value="1"/>
</dbReference>
<sequence length="1460" mass="161159">MSRSQNSPTSPPLAATAPRSVLNAHRHLDHRSSPGIRRDGCKGVALIWSEGLWILGCGGLSPRRSRCELFVSGNDKTEKIASGFLKPFITHLKVAEEQAARADKSIKLELEKSQDSGSWFNKGTLERFVRFVSTPEVLESANTYYAEILQLEGARRIYAQGAGDTLTGTSGEDGTNTVAAADITKKELLRAIDLRLVTLKQDLATACARACSAGFTTDSVSELLLFAEYFGAKRLSEACNKFIVLCQRHSELIGQQQQSQPVSLNLKSFADGNIRSSSSSDMSIDKPELGDGGAGKPPDGAGLQHHNINTSQPSQLNTTELDTSEQAKPILRRRAVSEEPIPCASSASEPAQQDGGGSFRRLSVQDRINLFENKQKEQSSSSRNITTAGIVNRVVAGKCEHRRLPSDVSEKSVLRRWSGASDMSIDLNSNNSNTFNGHKESGNAVGNPTSANLPCPSLSKSEETEASVLKDTATSQYWLDLKESMVTSSSSLQFQCKDFPGDKDCTEGEDIKFSMSKDRPVMDKRQHKHYRSASVSMMEYCGLGNQDASRTQKKGLSETNNNAELKDDAACHIHSKTEDHMQMENQVALPEISQAVSAVTKQNSWREQVLQSQNRENPSRSDGVELKDQAEVVNQLQTFERRTDVEVKEVKANGLSDSQARFKISSGLSLESDLPTSQSQKKKSAVKREGAVARAAVKRKDASHQEINCPQQSYFPKGSVDEIIHGDTDHMPAFPLTKTKEIEPPSAYQMEQLPAGMASKRNQELNDELRMKADELENFFAAHKLGTLSEQTASSQRSRPVDVQEDHVPMAMEKRHAEVLPDQVPEKKYPRNIPSNVVDFDANFLMKMVGNKEHFSSMNQKFDAVSPSDDSRGKFFFKYMQKRDAKLLEELETERGQKDAKMKAMRDSLERSQAEMNSRYSGSADRHGSKYTHCCAGKLRSISSSSSINCKNQAVDSVQEEGEDLEDFYKQVGHGQDTSYNDSFGDNSSKSTNSLKLFSTKTLSSSTPRASVASAPKTSVKSTRTVSVKHMIRTENPLAESLPNFSDFRKENAKPSAAINRVNTREKPKFHSRSKSIVEETNLVKEDKPRRSSSMRKSAAIPGELKNLSPLNSVSFGFSKAQRDAAFINKVHKTEEFKQLIRKGKGSGPVLESNIIKSKTSVISELNKNGDYSEGIIQQEDSPDLDKDLLERYSAEQDLEASDFPVNSDSEKPQDNQEYENSDDFCSENGDVQTSLSQADYDTAPASPKFSTSAGNALESAGGSPRLWNPHLHNSFPYVHQASYIDAFVDSPVGSPSSWNLHPLNQMMETDAARMRKKWGSAPMPMIVANASQQSHKDVTKGFKRLLKFGRKSRGAETLVTDWVSASTASEGDDDTEDGHDLATRPVDDLRKSRMGCSFPHDGFNEGEIFPEQAQSLRSSIPNPPANFKLREDPLTGSSLKAPRSFFSLSSFRSKESKPR</sequence>
<proteinExistence type="predicted"/>
<protein>
    <submittedName>
        <fullName evidence="2">Uncharacterized protein</fullName>
    </submittedName>
</protein>
<gene>
    <name evidence="2" type="ORF">OPV22_006016</name>
</gene>
<feature type="compositionally biased region" description="Acidic residues" evidence="1">
    <location>
        <begin position="1217"/>
        <end position="1226"/>
    </location>
</feature>
<feature type="region of interest" description="Disordered" evidence="1">
    <location>
        <begin position="1198"/>
        <end position="1231"/>
    </location>
</feature>
<evidence type="ECO:0000313" key="2">
    <source>
        <dbReference type="EMBL" id="KAJ8505130.1"/>
    </source>
</evidence>
<reference evidence="2 3" key="1">
    <citation type="submission" date="2022-12" db="EMBL/GenBank/DDBJ databases">
        <title>Chromosome-scale assembly of the Ensete ventricosum genome.</title>
        <authorList>
            <person name="Dussert Y."/>
            <person name="Stocks J."/>
            <person name="Wendawek A."/>
            <person name="Woldeyes F."/>
            <person name="Nichols R.A."/>
            <person name="Borrell J.S."/>
        </authorList>
    </citation>
    <scope>NUCLEOTIDE SEQUENCE [LARGE SCALE GENOMIC DNA]</scope>
    <source>
        <strain evidence="3">cv. Maze</strain>
        <tissue evidence="2">Seeds</tissue>
    </source>
</reference>
<name>A0AAV8RQE2_ENSVE</name>
<organism evidence="2 3">
    <name type="scientific">Ensete ventricosum</name>
    <name type="common">Abyssinian banana</name>
    <name type="synonym">Musa ensete</name>
    <dbReference type="NCBI Taxonomy" id="4639"/>
    <lineage>
        <taxon>Eukaryota</taxon>
        <taxon>Viridiplantae</taxon>
        <taxon>Streptophyta</taxon>
        <taxon>Embryophyta</taxon>
        <taxon>Tracheophyta</taxon>
        <taxon>Spermatophyta</taxon>
        <taxon>Magnoliopsida</taxon>
        <taxon>Liliopsida</taxon>
        <taxon>Zingiberales</taxon>
        <taxon>Musaceae</taxon>
        <taxon>Ensete</taxon>
    </lineage>
</organism>
<dbReference type="EMBL" id="JAQQAF010000002">
    <property type="protein sequence ID" value="KAJ8505130.1"/>
    <property type="molecule type" value="Genomic_DNA"/>
</dbReference>
<feature type="compositionally biased region" description="Polar residues" evidence="1">
    <location>
        <begin position="306"/>
        <end position="326"/>
    </location>
</feature>
<feature type="region of interest" description="Disordered" evidence="1">
    <location>
        <begin position="339"/>
        <end position="358"/>
    </location>
</feature>
<evidence type="ECO:0000313" key="3">
    <source>
        <dbReference type="Proteomes" id="UP001222027"/>
    </source>
</evidence>
<dbReference type="Proteomes" id="UP001222027">
    <property type="component" value="Unassembled WGS sequence"/>
</dbReference>
<feature type="region of interest" description="Disordered" evidence="1">
    <location>
        <begin position="1411"/>
        <end position="1441"/>
    </location>
</feature>
<feature type="region of interest" description="Disordered" evidence="1">
    <location>
        <begin position="275"/>
        <end position="326"/>
    </location>
</feature>
<comment type="caution">
    <text evidence="2">The sequence shown here is derived from an EMBL/GenBank/DDBJ whole genome shotgun (WGS) entry which is preliminary data.</text>
</comment>
<keyword evidence="3" id="KW-1185">Reference proteome</keyword>
<evidence type="ECO:0000256" key="1">
    <source>
        <dbReference type="SAM" id="MobiDB-lite"/>
    </source>
</evidence>
<accession>A0AAV8RQE2</accession>
<feature type="region of interest" description="Disordered" evidence="1">
    <location>
        <begin position="428"/>
        <end position="458"/>
    </location>
</feature>
<dbReference type="PANTHER" id="PTHR31008">
    <property type="entry name" value="COP1-INTERACTING PROTEIN-RELATED"/>
    <property type="match status" value="1"/>
</dbReference>